<keyword evidence="6" id="KW-0326">Glycosidase</keyword>
<evidence type="ECO:0000313" key="9">
    <source>
        <dbReference type="EMBL" id="RPA55964.1"/>
    </source>
</evidence>
<dbReference type="InterPro" id="IPR002772">
    <property type="entry name" value="Glyco_hydro_3_C"/>
</dbReference>
<dbReference type="GO" id="GO:0009251">
    <property type="term" value="P:glucan catabolic process"/>
    <property type="evidence" value="ECO:0007669"/>
    <property type="project" value="TreeGrafter"/>
</dbReference>
<accession>A0A3N4GSC9</accession>
<dbReference type="AlphaFoldDB" id="A0A3N4GSC9"/>
<evidence type="ECO:0000256" key="6">
    <source>
        <dbReference type="ARBA" id="ARBA00023295"/>
    </source>
</evidence>
<comment type="similarity">
    <text evidence="2">Belongs to the glycosyl hydrolase 3 family.</text>
</comment>
<evidence type="ECO:0000313" key="10">
    <source>
        <dbReference type="Proteomes" id="UP000273977"/>
    </source>
</evidence>
<keyword evidence="10" id="KW-1185">Reference proteome</keyword>
<dbReference type="Pfam" id="PF00933">
    <property type="entry name" value="Glyco_hydro_3"/>
    <property type="match status" value="1"/>
</dbReference>
<feature type="domain" description="Glycoside hydrolase family 3 C-terminal" evidence="8">
    <location>
        <begin position="462"/>
        <end position="687"/>
    </location>
</feature>
<gene>
    <name evidence="9" type="ORF">EF384_08990</name>
</gene>
<comment type="caution">
    <text evidence="9">The sequence shown here is derived from an EMBL/GenBank/DDBJ whole genome shotgun (WGS) entry which is preliminary data.</text>
</comment>
<dbReference type="EC" id="3.2.1.21" evidence="3"/>
<dbReference type="Gene3D" id="3.20.20.300">
    <property type="entry name" value="Glycoside hydrolase, family 3, N-terminal domain"/>
    <property type="match status" value="1"/>
</dbReference>
<dbReference type="Pfam" id="PF01915">
    <property type="entry name" value="Glyco_hydro_3_C"/>
    <property type="match status" value="1"/>
</dbReference>
<evidence type="ECO:0000256" key="1">
    <source>
        <dbReference type="ARBA" id="ARBA00000448"/>
    </source>
</evidence>
<dbReference type="GO" id="GO:0008422">
    <property type="term" value="F:beta-glucosidase activity"/>
    <property type="evidence" value="ECO:0007669"/>
    <property type="project" value="UniProtKB-EC"/>
</dbReference>
<evidence type="ECO:0000256" key="3">
    <source>
        <dbReference type="ARBA" id="ARBA00012744"/>
    </source>
</evidence>
<dbReference type="InterPro" id="IPR051915">
    <property type="entry name" value="Cellulose_Degrad_GH3"/>
</dbReference>
<evidence type="ECO:0000256" key="2">
    <source>
        <dbReference type="ARBA" id="ARBA00005336"/>
    </source>
</evidence>
<dbReference type="PANTHER" id="PTHR30620">
    <property type="entry name" value="PERIPLASMIC BETA-GLUCOSIDASE-RELATED"/>
    <property type="match status" value="1"/>
</dbReference>
<dbReference type="Proteomes" id="UP000273977">
    <property type="component" value="Unassembled WGS sequence"/>
</dbReference>
<dbReference type="PANTHER" id="PTHR30620:SF16">
    <property type="entry name" value="LYSOSOMAL BETA GLUCOSIDASE"/>
    <property type="match status" value="1"/>
</dbReference>
<sequence>MEPKQVVARKKEIIVVDGLSFKDLNGDGQLNPYEDWRLPVEDRIKDLLARMNHREKAGMFILTDKPMGISVEEGEPTSHDGIISEVEKDHEYPTPKHEFPTSTLIHDFQLRHLIVRENATPEEMVTYTNTIQEMAEESRLGIPMVIISNSRNENEDATFNADQSVRQFTTFPGTLGLAAMDDLDLIKQFAAIGHEEFLANNIRKGYMYMVDTATDPRWFRTFGTFGEDPATISAIAEVIIPVYQGDVLDEDAIALTIKHFPGGGARENGFDPHYAEGKFNVYPTAGSLEKYHLPPFKAAIQHNPASIMPYYAIPSEEKSATPQAPFDRGFDENVAFAYNKQFIQELLRDELGFKGYVNSDTGVLGSMAWGVENLCLTERAVKIIEAGTNVVSGTTDVDAFQEAMEKGLVSMERVDGLVAQLLAEMFALGLFENPYKDAAHATAVTNTPEKQAIAYTAHQKSVVLLKNEDNVLPLTKNKLAGKKVYVELFTKLYDEKEMVGRRRVGNNTNTDEINANLPNLIQAAFPHIDLVADYHDADIAILFAEPISGSYFEATPTYLDLQIHKETNVDIEKIAAIRQAVDQTIINVNLDLPFILENLEPLADGLTASFDTFIQAILDVILGEVNPSGKLPLTLPKNDAAVAVDENGICASPNDVPGYDKEKYMDIPYTYEDSQGNKYGLGFGLQYENA</sequence>
<organism evidence="9 10">
    <name type="scientific">Aerococcus agrisoli</name>
    <dbReference type="NCBI Taxonomy" id="2487350"/>
    <lineage>
        <taxon>Bacteria</taxon>
        <taxon>Bacillati</taxon>
        <taxon>Bacillota</taxon>
        <taxon>Bacilli</taxon>
        <taxon>Lactobacillales</taxon>
        <taxon>Aerococcaceae</taxon>
        <taxon>Aerococcus</taxon>
    </lineage>
</organism>
<evidence type="ECO:0000259" key="8">
    <source>
        <dbReference type="Pfam" id="PF01915"/>
    </source>
</evidence>
<dbReference type="SUPFAM" id="SSF52279">
    <property type="entry name" value="Beta-D-glucan exohydrolase, C-terminal domain"/>
    <property type="match status" value="1"/>
</dbReference>
<dbReference type="InterPro" id="IPR036881">
    <property type="entry name" value="Glyco_hydro_3_C_sf"/>
</dbReference>
<dbReference type="RefSeq" id="WP_123781281.1">
    <property type="nucleotide sequence ID" value="NZ_RKMG01000042.1"/>
</dbReference>
<dbReference type="InterPro" id="IPR036962">
    <property type="entry name" value="Glyco_hydro_3_N_sf"/>
</dbReference>
<dbReference type="PRINTS" id="PR00133">
    <property type="entry name" value="GLHYDRLASE3"/>
</dbReference>
<proteinExistence type="inferred from homology"/>
<name>A0A3N4GSC9_9LACT</name>
<evidence type="ECO:0000256" key="5">
    <source>
        <dbReference type="ARBA" id="ARBA00022801"/>
    </source>
</evidence>
<keyword evidence="4" id="KW-0732">Signal</keyword>
<dbReference type="SUPFAM" id="SSF51445">
    <property type="entry name" value="(Trans)glycosidases"/>
    <property type="match status" value="1"/>
</dbReference>
<evidence type="ECO:0000259" key="7">
    <source>
        <dbReference type="Pfam" id="PF00933"/>
    </source>
</evidence>
<dbReference type="OrthoDB" id="9805821at2"/>
<comment type="catalytic activity">
    <reaction evidence="1">
        <text>Hydrolysis of terminal, non-reducing beta-D-glucosyl residues with release of beta-D-glucose.</text>
        <dbReference type="EC" id="3.2.1.21"/>
    </reaction>
</comment>
<dbReference type="Gene3D" id="3.40.50.1700">
    <property type="entry name" value="Glycoside hydrolase family 3 C-terminal domain"/>
    <property type="match status" value="1"/>
</dbReference>
<evidence type="ECO:0000256" key="4">
    <source>
        <dbReference type="ARBA" id="ARBA00022729"/>
    </source>
</evidence>
<dbReference type="InterPro" id="IPR017853">
    <property type="entry name" value="GH"/>
</dbReference>
<reference evidence="9 10" key="1">
    <citation type="submission" date="2018-11" db="EMBL/GenBank/DDBJ databases">
        <title>Aerococcus sp. SJQ22, whole genome shotgun sequence.</title>
        <authorList>
            <person name="Sun L."/>
            <person name="Gao X."/>
            <person name="Chen W."/>
            <person name="Huang K."/>
        </authorList>
    </citation>
    <scope>NUCLEOTIDE SEQUENCE [LARGE SCALE GENOMIC DNA]</scope>
    <source>
        <strain evidence="9 10">SJQ22</strain>
    </source>
</reference>
<dbReference type="InterPro" id="IPR001764">
    <property type="entry name" value="Glyco_hydro_3_N"/>
</dbReference>
<protein>
    <recommendedName>
        <fullName evidence="3">beta-glucosidase</fullName>
        <ecNumber evidence="3">3.2.1.21</ecNumber>
    </recommendedName>
</protein>
<keyword evidence="5 9" id="KW-0378">Hydrolase</keyword>
<feature type="domain" description="Glycoside hydrolase family 3 N-terminal" evidence="7">
    <location>
        <begin position="104"/>
        <end position="421"/>
    </location>
</feature>
<dbReference type="EMBL" id="RKMG01000042">
    <property type="protein sequence ID" value="RPA55964.1"/>
    <property type="molecule type" value="Genomic_DNA"/>
</dbReference>